<feature type="chain" id="PRO_5043903409" description="Plasminogen-binding protein PgbA N-terminal domain-containing protein" evidence="1">
    <location>
        <begin position="18"/>
        <end position="241"/>
    </location>
</feature>
<evidence type="ECO:0000256" key="1">
    <source>
        <dbReference type="SAM" id="SignalP"/>
    </source>
</evidence>
<gene>
    <name evidence="3" type="ORF">CFT12S02225_04090</name>
</gene>
<dbReference type="InterPro" id="IPR029276">
    <property type="entry name" value="PgbA_N"/>
</dbReference>
<evidence type="ECO:0000259" key="2">
    <source>
        <dbReference type="Pfam" id="PF15436"/>
    </source>
</evidence>
<evidence type="ECO:0000313" key="3">
    <source>
        <dbReference type="EMBL" id="OCR91169.1"/>
    </source>
</evidence>
<feature type="domain" description="Plasminogen-binding protein PgbA N-terminal" evidence="2">
    <location>
        <begin position="38"/>
        <end position="236"/>
    </location>
</feature>
<protein>
    <recommendedName>
        <fullName evidence="2">Plasminogen-binding protein PgbA N-terminal domain-containing protein</fullName>
    </recommendedName>
</protein>
<dbReference type="EMBL" id="LFLK01000003">
    <property type="protein sequence ID" value="OCR91169.1"/>
    <property type="molecule type" value="Genomic_DNA"/>
</dbReference>
<comment type="caution">
    <text evidence="3">The sequence shown here is derived from an EMBL/GenBank/DDBJ whole genome shotgun (WGS) entry which is preliminary data.</text>
</comment>
<dbReference type="Proteomes" id="UP000093100">
    <property type="component" value="Unassembled WGS sequence"/>
</dbReference>
<dbReference type="RefSeq" id="WP_023384819.1">
    <property type="nucleotide sequence ID" value="NZ_CP009226.1"/>
</dbReference>
<keyword evidence="1" id="KW-0732">Signal</keyword>
<evidence type="ECO:0000313" key="4">
    <source>
        <dbReference type="Proteomes" id="UP000093100"/>
    </source>
</evidence>
<dbReference type="Pfam" id="PF15436">
    <property type="entry name" value="PGBA_N"/>
    <property type="match status" value="1"/>
</dbReference>
<name>A0AAX0HCV0_CAMFE</name>
<sequence>MKKIAIMFLLLCSFVFGAEFNMKTNYSLLLNAHDGIGEITDSPDIVVNSSGVVMHKFKDGSKSIIARAVVTEKKDGFAKVRFEVFNSLKQQALPIPKILPSAGDEIILNFLYDRSLIVVPNKEIYKEITEHFKNITFIHPDIVGAYLNYEYKPNPSRDDFRKMCAQSAAGLIFIALDNEAVFADCGSFDVLKKFKSRSVDYYQLPFYTRVKGIDTIFWKLDGAKINNYDEYYKRLLGNLGN</sequence>
<dbReference type="AlphaFoldDB" id="A0AAX0HCV0"/>
<feature type="signal peptide" evidence="1">
    <location>
        <begin position="1"/>
        <end position="17"/>
    </location>
</feature>
<organism evidence="3 4">
    <name type="scientific">Campylobacter fetus subsp. testudinum</name>
    <dbReference type="NCBI Taxonomy" id="1507806"/>
    <lineage>
        <taxon>Bacteria</taxon>
        <taxon>Pseudomonadati</taxon>
        <taxon>Campylobacterota</taxon>
        <taxon>Epsilonproteobacteria</taxon>
        <taxon>Campylobacterales</taxon>
        <taxon>Campylobacteraceae</taxon>
        <taxon>Campylobacter</taxon>
    </lineage>
</organism>
<accession>A0AAX0HCV0</accession>
<reference evidence="3 4" key="1">
    <citation type="journal article" date="2016" name="Genome Biol. Evol.">
        <title>Comparative Genomics of Campylobacter fetus from Reptiles and Mammals Reveals Divergent Evolution in Host-Associated Lineages.</title>
        <authorList>
            <person name="Gilbert M.J."/>
            <person name="Miller W.G."/>
            <person name="Yee E."/>
            <person name="Zomer A.L."/>
            <person name="van der Graaf-van Bloois L."/>
            <person name="Fitzgerald C."/>
            <person name="Forbes K.J."/>
            <person name="Meric G."/>
            <person name="Sheppard S.K."/>
            <person name="Wagenaar J.A."/>
            <person name="Duim B."/>
        </authorList>
    </citation>
    <scope>NUCLEOTIDE SEQUENCE [LARGE SCALE GENOMIC DNA]</scope>
    <source>
        <strain evidence="3 4">12S02225-3</strain>
    </source>
</reference>
<proteinExistence type="predicted"/>
<dbReference type="KEGG" id="cfp:CR44_03485"/>